<dbReference type="Pfam" id="PF02544">
    <property type="entry name" value="Steroid_dh"/>
    <property type="match status" value="1"/>
</dbReference>
<accession>A0A8K0GJE4</accession>
<comment type="subcellular location">
    <subcellularLocation>
        <location evidence="1">Endomembrane system</location>
        <topology evidence="1">Multi-pass membrane protein</topology>
    </subcellularLocation>
    <subcellularLocation>
        <location evidence="9">Endoplasmic reticulum membrane</location>
    </subcellularLocation>
</comment>
<reference evidence="11" key="1">
    <citation type="submission" date="2019-08" db="EMBL/GenBank/DDBJ databases">
        <title>The genome of the North American firefly Photinus pyralis.</title>
        <authorList>
            <consortium name="Photinus pyralis genome working group"/>
            <person name="Fallon T.R."/>
            <person name="Sander Lower S.E."/>
            <person name="Weng J.-K."/>
        </authorList>
    </citation>
    <scope>NUCLEOTIDE SEQUENCE</scope>
    <source>
        <strain evidence="11">TRF0915ILg1</strain>
        <tissue evidence="11">Whole body</tissue>
    </source>
</reference>
<feature type="transmembrane region" description="Helical" evidence="9">
    <location>
        <begin position="149"/>
        <end position="168"/>
    </location>
</feature>
<evidence type="ECO:0000256" key="7">
    <source>
        <dbReference type="ARBA" id="ARBA00047186"/>
    </source>
</evidence>
<dbReference type="EMBL" id="VTPC01002438">
    <property type="protein sequence ID" value="KAF2900043.1"/>
    <property type="molecule type" value="Genomic_DNA"/>
</dbReference>
<dbReference type="GO" id="GO:0016095">
    <property type="term" value="P:polyprenol catabolic process"/>
    <property type="evidence" value="ECO:0007669"/>
    <property type="project" value="UniProtKB-UniRule"/>
</dbReference>
<evidence type="ECO:0000256" key="3">
    <source>
        <dbReference type="ARBA" id="ARBA00022692"/>
    </source>
</evidence>
<dbReference type="GO" id="GO:0003865">
    <property type="term" value="F:3-oxo-5-alpha-steroid 4-dehydrogenase activity"/>
    <property type="evidence" value="ECO:0007669"/>
    <property type="project" value="TreeGrafter"/>
</dbReference>
<evidence type="ECO:0000256" key="9">
    <source>
        <dbReference type="RuleBase" id="RU367081"/>
    </source>
</evidence>
<keyword evidence="9" id="KW-0256">Endoplasmic reticulum</keyword>
<dbReference type="GO" id="GO:0160198">
    <property type="term" value="F:polyprenal reductase activity"/>
    <property type="evidence" value="ECO:0007669"/>
    <property type="project" value="UniProtKB-EC"/>
</dbReference>
<sequence length="304" mass="35278">MSEVNYIKIIFSFMTFSIILMGSLINSFEKYLPVFLKQCFRYGKFAYKGKTTRLKPVEVPKAWFRHFYVYSSILTIATLILAIAVLIFNVSVPRKILNILDAAGGTNRKATVTSVSALLALTLLTIQCCRRMYDTHFVSVFGKTSRMNLSHYLIGFIHYTGAVFAILVEAPRFSRSYGVVFRWIDLTYIDVVAALFFLWANWHQYKATVILANLRKDKKGSIITDVHKLPCGDWFEYVSSPHLLAEILMYFALTVILRNNVTWLYIFAWVLSNQVETALLSHWWYKETFSDFPKQRRAIIPFIY</sequence>
<gene>
    <name evidence="11" type="ORF">ILUMI_06147</name>
</gene>
<comment type="similarity">
    <text evidence="6 9">Belongs to the steroid 5-alpha reductase family. Polyprenal reductase subfamily.</text>
</comment>
<dbReference type="UniPathway" id="UPA00378"/>
<comment type="function">
    <text evidence="9">Plays a key role in early steps of protein N-linked glycosylation by being involved in the conversion of polyprenol into dolichol. Acts as a polyprenal reductase that mediates the reduction of polyprenal into dolichal in a NADP-dependent mechanism. Dolichols are required for the synthesis of dolichol-linked monosaccharides and the oligosaccharide precursor used for N-glycosylation.</text>
</comment>
<feature type="transmembrane region" description="Helical" evidence="9">
    <location>
        <begin position="247"/>
        <end position="271"/>
    </location>
</feature>
<organism evidence="11 12">
    <name type="scientific">Ignelater luminosus</name>
    <name type="common">Cucubano</name>
    <name type="synonym">Pyrophorus luminosus</name>
    <dbReference type="NCBI Taxonomy" id="2038154"/>
    <lineage>
        <taxon>Eukaryota</taxon>
        <taxon>Metazoa</taxon>
        <taxon>Ecdysozoa</taxon>
        <taxon>Arthropoda</taxon>
        <taxon>Hexapoda</taxon>
        <taxon>Insecta</taxon>
        <taxon>Pterygota</taxon>
        <taxon>Neoptera</taxon>
        <taxon>Endopterygota</taxon>
        <taxon>Coleoptera</taxon>
        <taxon>Polyphaga</taxon>
        <taxon>Elateriformia</taxon>
        <taxon>Elateroidea</taxon>
        <taxon>Elateridae</taxon>
        <taxon>Agrypninae</taxon>
        <taxon>Pyrophorini</taxon>
        <taxon>Ignelater</taxon>
    </lineage>
</organism>
<dbReference type="EC" id="1.3.1.94" evidence="2 9"/>
<feature type="transmembrane region" description="Helical" evidence="9">
    <location>
        <begin position="180"/>
        <end position="200"/>
    </location>
</feature>
<keyword evidence="4 9" id="KW-1133">Transmembrane helix</keyword>
<feature type="domain" description="3-oxo-5-alpha-steroid 4-dehydrogenase C-terminal" evidence="10">
    <location>
        <begin position="191"/>
        <end position="304"/>
    </location>
</feature>
<keyword evidence="12" id="KW-1185">Reference proteome</keyword>
<evidence type="ECO:0000313" key="11">
    <source>
        <dbReference type="EMBL" id="KAF2900043.1"/>
    </source>
</evidence>
<dbReference type="GO" id="GO:0005789">
    <property type="term" value="C:endoplasmic reticulum membrane"/>
    <property type="evidence" value="ECO:0007669"/>
    <property type="project" value="UniProtKB-SubCell"/>
</dbReference>
<keyword evidence="9" id="KW-0560">Oxidoreductase</keyword>
<comment type="caution">
    <text evidence="11">The sequence shown here is derived from an EMBL/GenBank/DDBJ whole genome shotgun (WGS) entry which is preliminary data.</text>
</comment>
<dbReference type="GO" id="GO:0102389">
    <property type="term" value="F:polyprenol reductase activity"/>
    <property type="evidence" value="ECO:0007669"/>
    <property type="project" value="UniProtKB-UniRule"/>
</dbReference>
<evidence type="ECO:0000256" key="5">
    <source>
        <dbReference type="ARBA" id="ARBA00023136"/>
    </source>
</evidence>
<keyword evidence="5 9" id="KW-0472">Membrane</keyword>
<protein>
    <recommendedName>
        <fullName evidence="7 9">Polyprenal reductase</fullName>
        <ecNumber evidence="2 9">1.3.1.94</ecNumber>
    </recommendedName>
</protein>
<evidence type="ECO:0000256" key="8">
    <source>
        <dbReference type="ARBA" id="ARBA00049427"/>
    </source>
</evidence>
<dbReference type="InterPro" id="IPR001104">
    <property type="entry name" value="3-oxo-5_a-steroid_4-DH_C"/>
</dbReference>
<dbReference type="Proteomes" id="UP000801492">
    <property type="component" value="Unassembled WGS sequence"/>
</dbReference>
<evidence type="ECO:0000256" key="4">
    <source>
        <dbReference type="ARBA" id="ARBA00022989"/>
    </source>
</evidence>
<dbReference type="InterPro" id="IPR039698">
    <property type="entry name" value="Dfg10/SRD5A3"/>
</dbReference>
<dbReference type="AlphaFoldDB" id="A0A8K0GJE4"/>
<feature type="transmembrane region" description="Helical" evidence="9">
    <location>
        <begin position="6"/>
        <end position="28"/>
    </location>
</feature>
<evidence type="ECO:0000259" key="10">
    <source>
        <dbReference type="Pfam" id="PF02544"/>
    </source>
</evidence>
<feature type="transmembrane region" description="Helical" evidence="9">
    <location>
        <begin position="67"/>
        <end position="90"/>
    </location>
</feature>
<evidence type="ECO:0000256" key="2">
    <source>
        <dbReference type="ARBA" id="ARBA00012522"/>
    </source>
</evidence>
<comment type="pathway">
    <text evidence="9">Protein modification; protein glycosylation.</text>
</comment>
<dbReference type="PROSITE" id="PS50244">
    <property type="entry name" value="S5A_REDUCTASE"/>
    <property type="match status" value="1"/>
</dbReference>
<dbReference type="PANTHER" id="PTHR14624:SF0">
    <property type="entry name" value="POLYPRENOL REDUCTASE"/>
    <property type="match status" value="1"/>
</dbReference>
<keyword evidence="9" id="KW-0521">NADP</keyword>
<keyword evidence="3 9" id="KW-0812">Transmembrane</keyword>
<proteinExistence type="inferred from homology"/>
<evidence type="ECO:0000313" key="12">
    <source>
        <dbReference type="Proteomes" id="UP000801492"/>
    </source>
</evidence>
<dbReference type="GO" id="GO:0006488">
    <property type="term" value="P:dolichol-linked oligosaccharide biosynthetic process"/>
    <property type="evidence" value="ECO:0007669"/>
    <property type="project" value="UniProtKB-UniRule"/>
</dbReference>
<name>A0A8K0GJE4_IGNLU</name>
<evidence type="ECO:0000256" key="6">
    <source>
        <dbReference type="ARBA" id="ARBA00046320"/>
    </source>
</evidence>
<feature type="transmembrane region" description="Helical" evidence="9">
    <location>
        <begin position="110"/>
        <end position="129"/>
    </location>
</feature>
<dbReference type="PANTHER" id="PTHR14624">
    <property type="entry name" value="DFG10 PROTEIN"/>
    <property type="match status" value="1"/>
</dbReference>
<comment type="catalytic activity">
    <reaction evidence="8 9">
        <text>a di-trans,poly-cis-dolichal + NADP(+) = a di-trans,poly-cis-polyprenal + NADPH + H(+)</text>
        <dbReference type="Rhea" id="RHEA:80727"/>
        <dbReference type="Rhea" id="RHEA-COMP:19536"/>
        <dbReference type="Rhea" id="RHEA-COMP:19537"/>
        <dbReference type="ChEBI" id="CHEBI:15378"/>
        <dbReference type="ChEBI" id="CHEBI:57783"/>
        <dbReference type="ChEBI" id="CHEBI:58349"/>
        <dbReference type="ChEBI" id="CHEBI:231623"/>
        <dbReference type="ChEBI" id="CHEBI:231637"/>
        <dbReference type="EC" id="1.3.1.94"/>
    </reaction>
    <physiologicalReaction direction="right-to-left" evidence="8 9">
        <dbReference type="Rhea" id="RHEA:80729"/>
    </physiologicalReaction>
</comment>
<dbReference type="OrthoDB" id="5788137at2759"/>
<evidence type="ECO:0000256" key="1">
    <source>
        <dbReference type="ARBA" id="ARBA00004127"/>
    </source>
</evidence>